<dbReference type="InterPro" id="IPR002876">
    <property type="entry name" value="Transcrip_reg_TACO1-like"/>
</dbReference>
<keyword evidence="2" id="KW-0805">Transcription regulation</keyword>
<organism evidence="6 7">
    <name type="scientific">Candidatus Wolfebacteria bacterium CG1_02_39_135</name>
    <dbReference type="NCBI Taxonomy" id="1805425"/>
    <lineage>
        <taxon>Bacteria</taxon>
        <taxon>Candidatus Wolfeibacteriota</taxon>
    </lineage>
</organism>
<evidence type="ECO:0000256" key="1">
    <source>
        <dbReference type="ARBA" id="ARBA00008724"/>
    </source>
</evidence>
<dbReference type="Gene3D" id="3.30.70.980">
    <property type="match status" value="1"/>
</dbReference>
<comment type="caution">
    <text evidence="6">The sequence shown here is derived from an EMBL/GenBank/DDBJ whole genome shotgun (WGS) entry which is preliminary data.</text>
</comment>
<dbReference type="Pfam" id="PF01709">
    <property type="entry name" value="Transcrip_reg"/>
    <property type="match status" value="1"/>
</dbReference>
<dbReference type="InterPro" id="IPR026564">
    <property type="entry name" value="Transcrip_reg_TACO1-like_dom3"/>
</dbReference>
<dbReference type="SUPFAM" id="SSF75625">
    <property type="entry name" value="YebC-like"/>
    <property type="match status" value="1"/>
</dbReference>
<comment type="similarity">
    <text evidence="1">Belongs to the TACO1 family.</text>
</comment>
<evidence type="ECO:0008006" key="8">
    <source>
        <dbReference type="Google" id="ProtNLM"/>
    </source>
</evidence>
<feature type="domain" description="TACO1/YebC-like second and third" evidence="4">
    <location>
        <begin position="78"/>
        <end position="132"/>
    </location>
</feature>
<keyword evidence="3" id="KW-0804">Transcription</keyword>
<dbReference type="InterPro" id="IPR048300">
    <property type="entry name" value="TACO1_YebC-like_2nd/3rd_dom"/>
</dbReference>
<dbReference type="InterPro" id="IPR049083">
    <property type="entry name" value="TACO1_YebC_N"/>
</dbReference>
<dbReference type="GO" id="GO:0005737">
    <property type="term" value="C:cytoplasm"/>
    <property type="evidence" value="ECO:0007669"/>
    <property type="project" value="UniProtKB-ARBA"/>
</dbReference>
<dbReference type="FunFam" id="1.10.10.200:FF:000002">
    <property type="entry name" value="Probable transcriptional regulatory protein CLM62_37755"/>
    <property type="match status" value="1"/>
</dbReference>
<reference evidence="6 7" key="1">
    <citation type="journal article" date="2016" name="Environ. Microbiol.">
        <title>Genomic resolution of a cold subsurface aquifer community provides metabolic insights for novel microbes adapted to high CO concentrations.</title>
        <authorList>
            <person name="Probst A.J."/>
            <person name="Castelle C.J."/>
            <person name="Singh A."/>
            <person name="Brown C.T."/>
            <person name="Anantharaman K."/>
            <person name="Sharon I."/>
            <person name="Hug L.A."/>
            <person name="Burstein D."/>
            <person name="Emerson J.B."/>
            <person name="Thomas B.C."/>
            <person name="Banfield J.F."/>
        </authorList>
    </citation>
    <scope>NUCLEOTIDE SEQUENCE [LARGE SCALE GENOMIC DNA]</scope>
    <source>
        <strain evidence="6">CG1_02_39_135</strain>
    </source>
</reference>
<sequence>MSGHSHWSGIKHKKGVADQKRGQLFSKLLNAVSIAARTESNPEFNPRLRTAVEKAKESKVPQENIERAIKRASEDKNLEELIIEAYGPEGTAILIEAITDNKNRTIAEIKKVLDENSGKIAEPGSVRWAFEQIKTESGLGWQEKFKQPISTEAQEKLQKLIEELLEQNEVQEVYTNT</sequence>
<accession>A0A1J4XTV5</accession>
<gene>
    <name evidence="6" type="ORF">AUJ30_02390</name>
</gene>
<dbReference type="PANTHER" id="PTHR12532:SF0">
    <property type="entry name" value="TRANSLATIONAL ACTIVATOR OF CYTOCHROME C OXIDASE 1"/>
    <property type="match status" value="1"/>
</dbReference>
<name>A0A1J4XTV5_9BACT</name>
<evidence type="ECO:0000256" key="3">
    <source>
        <dbReference type="ARBA" id="ARBA00023163"/>
    </source>
</evidence>
<dbReference type="PANTHER" id="PTHR12532">
    <property type="entry name" value="TRANSLATIONAL ACTIVATOR OF CYTOCHROME C OXIDASE 1"/>
    <property type="match status" value="1"/>
</dbReference>
<evidence type="ECO:0000256" key="2">
    <source>
        <dbReference type="ARBA" id="ARBA00023015"/>
    </source>
</evidence>
<evidence type="ECO:0000259" key="5">
    <source>
        <dbReference type="Pfam" id="PF20772"/>
    </source>
</evidence>
<dbReference type="InterPro" id="IPR029072">
    <property type="entry name" value="YebC-like"/>
</dbReference>
<dbReference type="Proteomes" id="UP000182693">
    <property type="component" value="Unassembled WGS sequence"/>
</dbReference>
<protein>
    <recommendedName>
        <fullName evidence="8">Transcriptional regulator</fullName>
    </recommendedName>
</protein>
<dbReference type="EMBL" id="MNWX01000046">
    <property type="protein sequence ID" value="OIO64472.1"/>
    <property type="molecule type" value="Genomic_DNA"/>
</dbReference>
<dbReference type="InterPro" id="IPR017856">
    <property type="entry name" value="Integrase-like_N"/>
</dbReference>
<evidence type="ECO:0000259" key="4">
    <source>
        <dbReference type="Pfam" id="PF01709"/>
    </source>
</evidence>
<dbReference type="Gene3D" id="1.10.10.200">
    <property type="match status" value="1"/>
</dbReference>
<evidence type="ECO:0000313" key="7">
    <source>
        <dbReference type="Proteomes" id="UP000182693"/>
    </source>
</evidence>
<feature type="domain" description="TACO1/YebC-like N-terminal" evidence="5">
    <location>
        <begin position="5"/>
        <end position="74"/>
    </location>
</feature>
<evidence type="ECO:0000313" key="6">
    <source>
        <dbReference type="EMBL" id="OIO64472.1"/>
    </source>
</evidence>
<proteinExistence type="inferred from homology"/>
<dbReference type="Pfam" id="PF20772">
    <property type="entry name" value="TACO1_YebC_N"/>
    <property type="match status" value="1"/>
</dbReference>
<dbReference type="AlphaFoldDB" id="A0A1J4XTV5"/>
<dbReference type="STRING" id="1805425.AUJ30_02390"/>